<dbReference type="EMBL" id="JAPDFW010000076">
    <property type="protein sequence ID" value="KAJ5073166.1"/>
    <property type="molecule type" value="Genomic_DNA"/>
</dbReference>
<evidence type="ECO:0000313" key="2">
    <source>
        <dbReference type="Proteomes" id="UP001149090"/>
    </source>
</evidence>
<comment type="caution">
    <text evidence="1">The sequence shown here is derived from an EMBL/GenBank/DDBJ whole genome shotgun (WGS) entry which is preliminary data.</text>
</comment>
<dbReference type="Proteomes" id="UP001149090">
    <property type="component" value="Unassembled WGS sequence"/>
</dbReference>
<keyword evidence="2" id="KW-1185">Reference proteome</keyword>
<evidence type="ECO:0000313" key="1">
    <source>
        <dbReference type="EMBL" id="KAJ5073166.1"/>
    </source>
</evidence>
<sequence>MKEKWKKAIKDVFFQTNQKIIEDIQENEKEFIKIQSNNSYFLKHLIDKEIQNKKKQIEPISEEFEKQKQILILKQKEKIFKSETKQRRKLINLQKFKKIIENSISRKYPWSSNLISIFDFKFEKQNFILNFSEIEDEMRRQKLKFYSKIKIKNQNQNQRKNLKRLNQKLKEK</sequence>
<reference evidence="1" key="1">
    <citation type="submission" date="2022-10" db="EMBL/GenBank/DDBJ databases">
        <title>Novel sulphate-reducing endosymbionts in the free-living metamonad Anaeramoeba.</title>
        <authorList>
            <person name="Jerlstrom-Hultqvist J."/>
            <person name="Cepicka I."/>
            <person name="Gallot-Lavallee L."/>
            <person name="Salas-Leiva D."/>
            <person name="Curtis B.A."/>
            <person name="Zahonova K."/>
            <person name="Pipaliya S."/>
            <person name="Dacks J."/>
            <person name="Roger A.J."/>
        </authorList>
    </citation>
    <scope>NUCLEOTIDE SEQUENCE</scope>
    <source>
        <strain evidence="1">BMAN</strain>
    </source>
</reference>
<proteinExistence type="predicted"/>
<name>A0A9Q0RAL0_ANAIG</name>
<accession>A0A9Q0RAL0</accession>
<gene>
    <name evidence="1" type="ORF">M0811_08848</name>
</gene>
<dbReference type="AlphaFoldDB" id="A0A9Q0RAL0"/>
<protein>
    <submittedName>
        <fullName evidence="1">Uncharacterized protein</fullName>
    </submittedName>
</protein>
<organism evidence="1 2">
    <name type="scientific">Anaeramoeba ignava</name>
    <name type="common">Anaerobic marine amoeba</name>
    <dbReference type="NCBI Taxonomy" id="1746090"/>
    <lineage>
        <taxon>Eukaryota</taxon>
        <taxon>Metamonada</taxon>
        <taxon>Anaeramoebidae</taxon>
        <taxon>Anaeramoeba</taxon>
    </lineage>
</organism>